<dbReference type="GO" id="GO:0008270">
    <property type="term" value="F:zinc ion binding"/>
    <property type="evidence" value="ECO:0007669"/>
    <property type="project" value="InterPro"/>
</dbReference>
<dbReference type="PROSITE" id="PS00463">
    <property type="entry name" value="ZN2_CY6_FUNGAL_1"/>
    <property type="match status" value="1"/>
</dbReference>
<accession>A0A5N7ANZ3</accession>
<dbReference type="OrthoDB" id="2123952at2759"/>
<keyword evidence="7" id="KW-1185">Reference proteome</keyword>
<sequence length="641" mass="70687">MLSIKAPVKLACLPCRAIKTRCDGQSPCSNCYNHRRECRYRPSRRGGARKGNAFKARKRAIIATNAPSLALPSGPIEPQDLPYPFVSIQDVRALSASDLTSDENSNPAFEPGSLTIRAYGCEVDLVNAYYVFIHPYFPVLPPPAVAQYEDRPFAISLRTVQANQAFLPYWPTSPFALALSAILVLFPLPEDPHSMSEAAASARQSYAELYAHAAISGIENWIDLPGPAPHLTGTTTTSGPTRWSSLHPDLPWKLESILALVLLGIYELCQRGSPSKMRARVNQALTTAMDLSLHSADPDEMGGSDDAQRRAWWMTMFLVYHSSILNNSCPLILIDDPRITTPYPIFRSCLEPWPLLAQAQDTLLRTCDLAKELEKADGTKSSQPPTLPDRIRELNSRISSLAAESDRYRCVTNRQGAECFAPRNLWAITSAIIHSARIRLHRLRAFLGHPVFLDEHCGLTSINRIDFLNASHPLSPSRIAIITSFFPFTEQESAATCLKSSLSVSRVFRNLTPPNLCYTDAPPATDHETVPGSAASNISPSRFFGPRSLPYMACCQMQSFYALTMLLRRVRAALSSGDLRACYHLLSQPEPGSEVQDAERLVEELRHALESLSVSMRADVAFGGVVGMVRDIEGVCFATLS</sequence>
<evidence type="ECO:0000256" key="4">
    <source>
        <dbReference type="ARBA" id="ARBA00023242"/>
    </source>
</evidence>
<dbReference type="CDD" id="cd00067">
    <property type="entry name" value="GAL4"/>
    <property type="match status" value="1"/>
</dbReference>
<proteinExistence type="predicted"/>
<dbReference type="CDD" id="cd12148">
    <property type="entry name" value="fungal_TF_MHR"/>
    <property type="match status" value="1"/>
</dbReference>
<evidence type="ECO:0000256" key="2">
    <source>
        <dbReference type="ARBA" id="ARBA00023125"/>
    </source>
</evidence>
<keyword evidence="2" id="KW-0238">DNA-binding</keyword>
<dbReference type="AlphaFoldDB" id="A0A5N7ANZ3"/>
<gene>
    <name evidence="6" type="ORF">BDV26DRAFT_298658</name>
</gene>
<protein>
    <recommendedName>
        <fullName evidence="5">Zn(2)-C6 fungal-type domain-containing protein</fullName>
    </recommendedName>
</protein>
<dbReference type="SUPFAM" id="SSF57701">
    <property type="entry name" value="Zn2/Cys6 DNA-binding domain"/>
    <property type="match status" value="1"/>
</dbReference>
<keyword evidence="1" id="KW-0805">Transcription regulation</keyword>
<feature type="domain" description="Zn(2)-C6 fungal-type" evidence="5">
    <location>
        <begin position="11"/>
        <end position="40"/>
    </location>
</feature>
<dbReference type="PANTHER" id="PTHR47431">
    <property type="entry name" value="ZN(II)2CYS6 TRANSCRIPTION FACTOR (EUROFUNG)-RELATED"/>
    <property type="match status" value="1"/>
</dbReference>
<dbReference type="Proteomes" id="UP000326198">
    <property type="component" value="Unassembled WGS sequence"/>
</dbReference>
<keyword evidence="3" id="KW-0804">Transcription</keyword>
<dbReference type="Pfam" id="PF00172">
    <property type="entry name" value="Zn_clus"/>
    <property type="match status" value="1"/>
</dbReference>
<dbReference type="GO" id="GO:0003677">
    <property type="term" value="F:DNA binding"/>
    <property type="evidence" value="ECO:0007669"/>
    <property type="project" value="UniProtKB-KW"/>
</dbReference>
<dbReference type="InterPro" id="IPR036864">
    <property type="entry name" value="Zn2-C6_fun-type_DNA-bd_sf"/>
</dbReference>
<dbReference type="SMART" id="SM00066">
    <property type="entry name" value="GAL4"/>
    <property type="match status" value="1"/>
</dbReference>
<organism evidence="6 7">
    <name type="scientific">Aspergillus bertholletiae</name>
    <dbReference type="NCBI Taxonomy" id="1226010"/>
    <lineage>
        <taxon>Eukaryota</taxon>
        <taxon>Fungi</taxon>
        <taxon>Dikarya</taxon>
        <taxon>Ascomycota</taxon>
        <taxon>Pezizomycotina</taxon>
        <taxon>Eurotiomycetes</taxon>
        <taxon>Eurotiomycetidae</taxon>
        <taxon>Eurotiales</taxon>
        <taxon>Aspergillaceae</taxon>
        <taxon>Aspergillus</taxon>
        <taxon>Aspergillus subgen. Circumdati</taxon>
    </lineage>
</organism>
<dbReference type="InterPro" id="IPR001138">
    <property type="entry name" value="Zn2Cys6_DnaBD"/>
</dbReference>
<evidence type="ECO:0000259" key="5">
    <source>
        <dbReference type="PROSITE" id="PS50048"/>
    </source>
</evidence>
<name>A0A5N7ANZ3_9EURO</name>
<dbReference type="EMBL" id="ML736413">
    <property type="protein sequence ID" value="KAE8371577.1"/>
    <property type="molecule type" value="Genomic_DNA"/>
</dbReference>
<dbReference type="GO" id="GO:0009893">
    <property type="term" value="P:positive regulation of metabolic process"/>
    <property type="evidence" value="ECO:0007669"/>
    <property type="project" value="UniProtKB-ARBA"/>
</dbReference>
<dbReference type="GO" id="GO:0000981">
    <property type="term" value="F:DNA-binding transcription factor activity, RNA polymerase II-specific"/>
    <property type="evidence" value="ECO:0007669"/>
    <property type="project" value="InterPro"/>
</dbReference>
<evidence type="ECO:0000256" key="3">
    <source>
        <dbReference type="ARBA" id="ARBA00023163"/>
    </source>
</evidence>
<evidence type="ECO:0000313" key="7">
    <source>
        <dbReference type="Proteomes" id="UP000326198"/>
    </source>
</evidence>
<reference evidence="6 7" key="1">
    <citation type="submission" date="2019-04" db="EMBL/GenBank/DDBJ databases">
        <title>Friends and foes A comparative genomics studyof 23 Aspergillus species from section Flavi.</title>
        <authorList>
            <consortium name="DOE Joint Genome Institute"/>
            <person name="Kjaerbolling I."/>
            <person name="Vesth T."/>
            <person name="Frisvad J.C."/>
            <person name="Nybo J.L."/>
            <person name="Theobald S."/>
            <person name="Kildgaard S."/>
            <person name="Isbrandt T."/>
            <person name="Kuo A."/>
            <person name="Sato A."/>
            <person name="Lyhne E.K."/>
            <person name="Kogle M.E."/>
            <person name="Wiebenga A."/>
            <person name="Kun R.S."/>
            <person name="Lubbers R.J."/>
            <person name="Makela M.R."/>
            <person name="Barry K."/>
            <person name="Chovatia M."/>
            <person name="Clum A."/>
            <person name="Daum C."/>
            <person name="Haridas S."/>
            <person name="He G."/>
            <person name="LaButti K."/>
            <person name="Lipzen A."/>
            <person name="Mondo S."/>
            <person name="Riley R."/>
            <person name="Salamov A."/>
            <person name="Simmons B.A."/>
            <person name="Magnuson J.K."/>
            <person name="Henrissat B."/>
            <person name="Mortensen U.H."/>
            <person name="Larsen T.O."/>
            <person name="Devries R.P."/>
            <person name="Grigoriev I.V."/>
            <person name="Machida M."/>
            <person name="Baker S.E."/>
            <person name="Andersen M.R."/>
        </authorList>
    </citation>
    <scope>NUCLEOTIDE SEQUENCE [LARGE SCALE GENOMIC DNA]</scope>
    <source>
        <strain evidence="6 7">IBT 29228</strain>
    </source>
</reference>
<dbReference type="PROSITE" id="PS50048">
    <property type="entry name" value="ZN2_CY6_FUNGAL_2"/>
    <property type="match status" value="1"/>
</dbReference>
<dbReference type="PANTHER" id="PTHR47431:SF5">
    <property type="entry name" value="ZN(II)2CYS6 TRANSCRIPTION FACTOR (EUROFUNG)"/>
    <property type="match status" value="1"/>
</dbReference>
<evidence type="ECO:0000313" key="6">
    <source>
        <dbReference type="EMBL" id="KAE8371577.1"/>
    </source>
</evidence>
<dbReference type="Gene3D" id="4.10.240.10">
    <property type="entry name" value="Zn(2)-C6 fungal-type DNA-binding domain"/>
    <property type="match status" value="1"/>
</dbReference>
<keyword evidence="4" id="KW-0539">Nucleus</keyword>
<evidence type="ECO:0000256" key="1">
    <source>
        <dbReference type="ARBA" id="ARBA00023015"/>
    </source>
</evidence>